<name>A0A813JWA6_POLGL</name>
<keyword evidence="1" id="KW-1133">Transmembrane helix</keyword>
<evidence type="ECO:0000313" key="2">
    <source>
        <dbReference type="EMBL" id="CAE8690953.1"/>
    </source>
</evidence>
<keyword evidence="1" id="KW-0812">Transmembrane</keyword>
<keyword evidence="1" id="KW-0472">Membrane</keyword>
<protein>
    <submittedName>
        <fullName evidence="2">Uncharacterized protein</fullName>
    </submittedName>
</protein>
<feature type="non-terminal residue" evidence="2">
    <location>
        <position position="279"/>
    </location>
</feature>
<sequence>ALGFRCLDVPVASNRWSPAVFYVLISILSAIPGDTALFWVSMILTLFTIGVSNRYNLPLHYSVDRKISLPFRIAYTAFPLIRIQWADWAIFKIVAAVLCTILAIADLILGDAIIIRAFRFNASYEIQKALGNRVYVCKRIGGEQAKQFGFSIGVDPSVSGLETWTSEHIMIADIEGMIMELRPMRIKDWIQAEAALEQQQGHGSELIPLVFTGLDLVEHPGGEGEEHKTMLPKNNNLGGLAGWQDVMKQHAKEQAGGDARGDLLAGKGANPFIWQVQDL</sequence>
<proteinExistence type="predicted"/>
<dbReference type="AlphaFoldDB" id="A0A813JWA6"/>
<comment type="caution">
    <text evidence="2">The sequence shown here is derived from an EMBL/GenBank/DDBJ whole genome shotgun (WGS) entry which is preliminary data.</text>
</comment>
<dbReference type="EMBL" id="CAJNNW010027345">
    <property type="protein sequence ID" value="CAE8690953.1"/>
    <property type="molecule type" value="Genomic_DNA"/>
</dbReference>
<evidence type="ECO:0000256" key="1">
    <source>
        <dbReference type="SAM" id="Phobius"/>
    </source>
</evidence>
<gene>
    <name evidence="2" type="ORF">PGLA2088_LOCUS27182</name>
</gene>
<reference evidence="2" key="1">
    <citation type="submission" date="2021-02" db="EMBL/GenBank/DDBJ databases">
        <authorList>
            <person name="Dougan E. K."/>
            <person name="Rhodes N."/>
            <person name="Thang M."/>
            <person name="Chan C."/>
        </authorList>
    </citation>
    <scope>NUCLEOTIDE SEQUENCE</scope>
</reference>
<accession>A0A813JWA6</accession>
<dbReference type="Proteomes" id="UP000626109">
    <property type="component" value="Unassembled WGS sequence"/>
</dbReference>
<feature type="transmembrane region" description="Helical" evidence="1">
    <location>
        <begin position="20"/>
        <end position="47"/>
    </location>
</feature>
<feature type="transmembrane region" description="Helical" evidence="1">
    <location>
        <begin position="89"/>
        <end position="109"/>
    </location>
</feature>
<evidence type="ECO:0000313" key="3">
    <source>
        <dbReference type="Proteomes" id="UP000626109"/>
    </source>
</evidence>
<organism evidence="2 3">
    <name type="scientific">Polarella glacialis</name>
    <name type="common">Dinoflagellate</name>
    <dbReference type="NCBI Taxonomy" id="89957"/>
    <lineage>
        <taxon>Eukaryota</taxon>
        <taxon>Sar</taxon>
        <taxon>Alveolata</taxon>
        <taxon>Dinophyceae</taxon>
        <taxon>Suessiales</taxon>
        <taxon>Suessiaceae</taxon>
        <taxon>Polarella</taxon>
    </lineage>
</organism>